<keyword evidence="6 7" id="KW-0472">Membrane</keyword>
<comment type="subcellular location">
    <subcellularLocation>
        <location evidence="1 7">Cell membrane</location>
        <topology evidence="1 7">Multi-pass membrane protein</topology>
    </subcellularLocation>
</comment>
<dbReference type="Pfam" id="PF00528">
    <property type="entry name" value="BPD_transp_1"/>
    <property type="match status" value="1"/>
</dbReference>
<dbReference type="SUPFAM" id="SSF161098">
    <property type="entry name" value="MetI-like"/>
    <property type="match status" value="1"/>
</dbReference>
<feature type="transmembrane region" description="Helical" evidence="7">
    <location>
        <begin position="108"/>
        <end position="129"/>
    </location>
</feature>
<evidence type="ECO:0000259" key="8">
    <source>
        <dbReference type="PROSITE" id="PS50928"/>
    </source>
</evidence>
<comment type="similarity">
    <text evidence="7">Belongs to the binding-protein-dependent transport system permease family.</text>
</comment>
<evidence type="ECO:0000256" key="7">
    <source>
        <dbReference type="RuleBase" id="RU363032"/>
    </source>
</evidence>
<dbReference type="AlphaFoldDB" id="A0A5C4R9D5"/>
<keyword evidence="3" id="KW-1003">Cell membrane</keyword>
<evidence type="ECO:0000256" key="5">
    <source>
        <dbReference type="ARBA" id="ARBA00022989"/>
    </source>
</evidence>
<dbReference type="PANTHER" id="PTHR30151">
    <property type="entry name" value="ALKANE SULFONATE ABC TRANSPORTER-RELATED, MEMBRANE SUBUNIT"/>
    <property type="match status" value="1"/>
</dbReference>
<dbReference type="GO" id="GO:0055085">
    <property type="term" value="P:transmembrane transport"/>
    <property type="evidence" value="ECO:0007669"/>
    <property type="project" value="InterPro"/>
</dbReference>
<comment type="caution">
    <text evidence="9">The sequence shown here is derived from an EMBL/GenBank/DDBJ whole genome shotgun (WGS) entry which is preliminary data.</text>
</comment>
<dbReference type="InterPro" id="IPR035906">
    <property type="entry name" value="MetI-like_sf"/>
</dbReference>
<accession>A0A5C4R9D5</accession>
<keyword evidence="10" id="KW-1185">Reference proteome</keyword>
<feature type="transmembrane region" description="Helical" evidence="7">
    <location>
        <begin position="50"/>
        <end position="70"/>
    </location>
</feature>
<name>A0A5C4R9D5_9RHOB</name>
<evidence type="ECO:0000256" key="1">
    <source>
        <dbReference type="ARBA" id="ARBA00004651"/>
    </source>
</evidence>
<dbReference type="RefSeq" id="WP_084693909.1">
    <property type="nucleotide sequence ID" value="NZ_VDDC01000008.1"/>
</dbReference>
<evidence type="ECO:0000256" key="2">
    <source>
        <dbReference type="ARBA" id="ARBA00022448"/>
    </source>
</evidence>
<keyword evidence="4 7" id="KW-0812">Transmembrane</keyword>
<reference evidence="9 10" key="1">
    <citation type="submission" date="2019-06" db="EMBL/GenBank/DDBJ databases">
        <authorList>
            <person name="Li J."/>
        </authorList>
    </citation>
    <scope>NUCLEOTIDE SEQUENCE [LARGE SCALE GENOMIC DNA]</scope>
    <source>
        <strain evidence="9 10">CGMCC 1.8012</strain>
    </source>
</reference>
<keyword evidence="5 7" id="KW-1133">Transmembrane helix</keyword>
<dbReference type="PROSITE" id="PS50928">
    <property type="entry name" value="ABC_TM1"/>
    <property type="match status" value="1"/>
</dbReference>
<evidence type="ECO:0000313" key="10">
    <source>
        <dbReference type="Proteomes" id="UP000304880"/>
    </source>
</evidence>
<dbReference type="Proteomes" id="UP000304880">
    <property type="component" value="Unassembled WGS sequence"/>
</dbReference>
<dbReference type="GO" id="GO:0005886">
    <property type="term" value="C:plasma membrane"/>
    <property type="evidence" value="ECO:0007669"/>
    <property type="project" value="UniProtKB-SubCell"/>
</dbReference>
<evidence type="ECO:0000313" key="9">
    <source>
        <dbReference type="EMBL" id="TNH40518.1"/>
    </source>
</evidence>
<feature type="domain" description="ABC transmembrane type-1" evidence="8">
    <location>
        <begin position="75"/>
        <end position="179"/>
    </location>
</feature>
<sequence>MTSANITAQRRPLPSGPALRLWQSGLHWKILSVAKFALIWEFAARSGFNFAFPTFTATMAALWSMIADGSRGATYLRTMKPLVIGLVISLTVGISAGVAMGLRQTVEWITLPVFIVMQAAPMAALIPLVTFVHGTGLTSKVLAVVMLSMPVIAMNRYKAVRNVPSSMVAMRASYAGVTH</sequence>
<feature type="transmembrane region" description="Helical" evidence="7">
    <location>
        <begin position="141"/>
        <end position="157"/>
    </location>
</feature>
<gene>
    <name evidence="9" type="ORF">FHD67_04740</name>
</gene>
<dbReference type="InterPro" id="IPR000515">
    <property type="entry name" value="MetI-like"/>
</dbReference>
<evidence type="ECO:0000256" key="4">
    <source>
        <dbReference type="ARBA" id="ARBA00022692"/>
    </source>
</evidence>
<dbReference type="EMBL" id="VDDC01000008">
    <property type="protein sequence ID" value="TNH40518.1"/>
    <property type="molecule type" value="Genomic_DNA"/>
</dbReference>
<evidence type="ECO:0000256" key="3">
    <source>
        <dbReference type="ARBA" id="ARBA00022475"/>
    </source>
</evidence>
<keyword evidence="2 7" id="KW-0813">Transport</keyword>
<feature type="transmembrane region" description="Helical" evidence="7">
    <location>
        <begin position="82"/>
        <end position="102"/>
    </location>
</feature>
<dbReference type="PANTHER" id="PTHR30151:SF0">
    <property type="entry name" value="ABC TRANSPORTER PERMEASE PROTEIN MJ0413-RELATED"/>
    <property type="match status" value="1"/>
</dbReference>
<proteinExistence type="inferred from homology"/>
<protein>
    <submittedName>
        <fullName evidence="9">ABC transporter permease subunit</fullName>
    </submittedName>
</protein>
<evidence type="ECO:0000256" key="6">
    <source>
        <dbReference type="ARBA" id="ARBA00023136"/>
    </source>
</evidence>
<organism evidence="9 10">
    <name type="scientific">Paracoccus haeundaensis</name>
    <dbReference type="NCBI Taxonomy" id="225362"/>
    <lineage>
        <taxon>Bacteria</taxon>
        <taxon>Pseudomonadati</taxon>
        <taxon>Pseudomonadota</taxon>
        <taxon>Alphaproteobacteria</taxon>
        <taxon>Rhodobacterales</taxon>
        <taxon>Paracoccaceae</taxon>
        <taxon>Paracoccus</taxon>
    </lineage>
</organism>